<evidence type="ECO:0000256" key="6">
    <source>
        <dbReference type="SAM" id="Phobius"/>
    </source>
</evidence>
<keyword evidence="1" id="KW-0134">Cell wall</keyword>
<feature type="compositionally biased region" description="Polar residues" evidence="5">
    <location>
        <begin position="279"/>
        <end position="290"/>
    </location>
</feature>
<evidence type="ECO:0000259" key="7">
    <source>
        <dbReference type="Pfam" id="PF00746"/>
    </source>
</evidence>
<evidence type="ECO:0000313" key="9">
    <source>
        <dbReference type="EMBL" id="MFC7403949.1"/>
    </source>
</evidence>
<feature type="compositionally biased region" description="Gly residues" evidence="5">
    <location>
        <begin position="834"/>
        <end position="852"/>
    </location>
</feature>
<feature type="region of interest" description="Disordered" evidence="5">
    <location>
        <begin position="352"/>
        <end position="387"/>
    </location>
</feature>
<dbReference type="Pfam" id="PF00746">
    <property type="entry name" value="Gram_pos_anchor"/>
    <property type="match status" value="1"/>
</dbReference>
<keyword evidence="6" id="KW-1133">Transmembrane helix</keyword>
<comment type="caution">
    <text evidence="9">The sequence shown here is derived from an EMBL/GenBank/DDBJ whole genome shotgun (WGS) entry which is preliminary data.</text>
</comment>
<feature type="region of interest" description="Disordered" evidence="5">
    <location>
        <begin position="831"/>
        <end position="855"/>
    </location>
</feature>
<keyword evidence="2" id="KW-0964">Secreted</keyword>
<dbReference type="InterPro" id="IPR002890">
    <property type="entry name" value="MG2"/>
</dbReference>
<feature type="region of interest" description="Disordered" evidence="5">
    <location>
        <begin position="269"/>
        <end position="290"/>
    </location>
</feature>
<feature type="transmembrane region" description="Helical" evidence="6">
    <location>
        <begin position="860"/>
        <end position="878"/>
    </location>
</feature>
<dbReference type="InterPro" id="IPR019931">
    <property type="entry name" value="LPXTG_anchor"/>
</dbReference>
<evidence type="ECO:0000256" key="3">
    <source>
        <dbReference type="ARBA" id="ARBA00022729"/>
    </source>
</evidence>
<keyword evidence="3" id="KW-0732">Signal</keyword>
<gene>
    <name evidence="9" type="ORF">ACFQQL_02420</name>
</gene>
<protein>
    <submittedName>
        <fullName evidence="9">MG2 domain-containing protein</fullName>
    </submittedName>
</protein>
<dbReference type="NCBIfam" id="TIGR01167">
    <property type="entry name" value="LPXTG_anchor"/>
    <property type="match status" value="1"/>
</dbReference>
<name>A0ABW2Q4P7_9MICO</name>
<dbReference type="Pfam" id="PF01835">
    <property type="entry name" value="MG2"/>
    <property type="match status" value="1"/>
</dbReference>
<evidence type="ECO:0000256" key="5">
    <source>
        <dbReference type="SAM" id="MobiDB-lite"/>
    </source>
</evidence>
<feature type="domain" description="Gram-positive cocci surface proteins LPxTG" evidence="7">
    <location>
        <begin position="848"/>
        <end position="883"/>
    </location>
</feature>
<evidence type="ECO:0000313" key="10">
    <source>
        <dbReference type="Proteomes" id="UP001596455"/>
    </source>
</evidence>
<dbReference type="EMBL" id="JBHTCQ010000001">
    <property type="protein sequence ID" value="MFC7403949.1"/>
    <property type="molecule type" value="Genomic_DNA"/>
</dbReference>
<keyword evidence="6" id="KW-0472">Membrane</keyword>
<evidence type="ECO:0000256" key="4">
    <source>
        <dbReference type="ARBA" id="ARBA00023088"/>
    </source>
</evidence>
<proteinExistence type="predicted"/>
<sequence>ETEVTSGGWLPESEVALQLTDAAGDPVGQPVTVTTDGEGNVPAGTVLPVPEDAAPGEYTVVGTDPDGASAEAPVEVYAPAVEATSPVPAGGETEVTSGGWLPESEVALQLTDAAGDPVGQPVTVTTDGEGNVPAGTVLPVPADAEPGEYTVVGTDPDGASAEAPIEVYWPTMEAETPVAPGDCSVITSGGWLPNSEVTLQLVDAEGNPVGDPVVVTTDGEGNVPADTCVEIPEGTEPGDYEIIGEDDNGGQVSTPVEITEPDAITPSVSVDPAEVEPGGSTTVTGEGYTPDSTVTVQLVDGAGDPVGDPVPAETDAAGAFTVDLPVPEDAEPGEYTVVGTDDTTGEAAEAPLAVTDGSGGGDGLSVSVDPAEVEPGGSTTVTGEGYAPNAPVTVELVGPEGNVVATLPAETDAAGAFTVDLPVPEDAEPGEYTVVGTDDTTGEAAEAPLAVTDGSGGGIDPTISVEPADVFPGQEATVSGEGYTPNATVTLQLVDAEGTVVSEEQVETDENGSFTLEGTVPEEFLPGDYTVIGTDDTTGEAAEAPVTVLDASAGPVVSATSPVPAGGSTEVASGGWAPQYAVTLQLVDGEGNPVGDQVEVMTDGDGIIPAGTTLAIPADVAAGEYTVVATGADGDEASTTIEVYAPHISATTPVPTGGETEVTSGGWLPETRVTVRFGNPIGEPVLVMTDANGEFVVTLPVPDEAVVGETYDLSAVDANGAEAATPVQVVAADGGDGDGDGTGPSIIVEPDEVDEGGSIEVIGEDFPPNTDVIVEVGDDSGPLCPPIEVTTDDEGSFTTTLELCPAVGPGDYLVVASPADGSPGATADLTVLGAGDGGGDGSGDGDDTGGGSLPDTGADVASLTLLAMTMLVGGAILLRTRRRARSHSSGR</sequence>
<keyword evidence="4" id="KW-0572">Peptidoglycan-anchor</keyword>
<reference evidence="10" key="1">
    <citation type="journal article" date="2019" name="Int. J. Syst. Evol. Microbiol.">
        <title>The Global Catalogue of Microorganisms (GCM) 10K type strain sequencing project: providing services to taxonomists for standard genome sequencing and annotation.</title>
        <authorList>
            <consortium name="The Broad Institute Genomics Platform"/>
            <consortium name="The Broad Institute Genome Sequencing Center for Infectious Disease"/>
            <person name="Wu L."/>
            <person name="Ma J."/>
        </authorList>
    </citation>
    <scope>NUCLEOTIDE SEQUENCE [LARGE SCALE GENOMIC DNA]</scope>
    <source>
        <strain evidence="10">JCM 1490</strain>
    </source>
</reference>
<dbReference type="Gene3D" id="2.60.40.230">
    <property type="entry name" value="Neocarzinostatin-like"/>
    <property type="match status" value="1"/>
</dbReference>
<feature type="non-terminal residue" evidence="9">
    <location>
        <position position="1"/>
    </location>
</feature>
<evidence type="ECO:0000259" key="8">
    <source>
        <dbReference type="Pfam" id="PF01835"/>
    </source>
</evidence>
<evidence type="ECO:0000256" key="2">
    <source>
        <dbReference type="ARBA" id="ARBA00022525"/>
    </source>
</evidence>
<dbReference type="RefSeq" id="WP_382390883.1">
    <property type="nucleotide sequence ID" value="NZ_JBHTCQ010000001.1"/>
</dbReference>
<keyword evidence="6" id="KW-0812">Transmembrane</keyword>
<feature type="domain" description="Macroglobulin" evidence="8">
    <location>
        <begin position="388"/>
        <end position="446"/>
    </location>
</feature>
<dbReference type="Proteomes" id="UP001596455">
    <property type="component" value="Unassembled WGS sequence"/>
</dbReference>
<organism evidence="9 10">
    <name type="scientific">Georgenia alba</name>
    <dbReference type="NCBI Taxonomy" id="2233858"/>
    <lineage>
        <taxon>Bacteria</taxon>
        <taxon>Bacillati</taxon>
        <taxon>Actinomycetota</taxon>
        <taxon>Actinomycetes</taxon>
        <taxon>Micrococcales</taxon>
        <taxon>Bogoriellaceae</taxon>
        <taxon>Georgenia</taxon>
    </lineage>
</organism>
<dbReference type="SUPFAM" id="SSF49319">
    <property type="entry name" value="Actinoxanthin-like"/>
    <property type="match status" value="1"/>
</dbReference>
<keyword evidence="10" id="KW-1185">Reference proteome</keyword>
<evidence type="ECO:0000256" key="1">
    <source>
        <dbReference type="ARBA" id="ARBA00022512"/>
    </source>
</evidence>
<dbReference type="InterPro" id="IPR027273">
    <property type="entry name" value="Neocarzinostatin-like"/>
</dbReference>
<accession>A0ABW2Q4P7</accession>
<feature type="region of interest" description="Disordered" evidence="5">
    <location>
        <begin position="21"/>
        <end position="69"/>
    </location>
</feature>